<dbReference type="InterPro" id="IPR000276">
    <property type="entry name" value="GPCR_Rhodpsn"/>
</dbReference>
<dbReference type="PRINTS" id="PR00237">
    <property type="entry name" value="GPCRRHODOPSN"/>
</dbReference>
<name>A0ABD2MFS4_9CUCU</name>
<keyword evidence="5 11" id="KW-0297">G-protein coupled receptor</keyword>
<feature type="transmembrane region" description="Helical" evidence="12">
    <location>
        <begin position="101"/>
        <end position="127"/>
    </location>
</feature>
<dbReference type="PROSITE" id="PS00237">
    <property type="entry name" value="G_PROTEIN_RECEP_F1_1"/>
    <property type="match status" value="1"/>
</dbReference>
<keyword evidence="4 12" id="KW-1133">Transmembrane helix</keyword>
<proteinExistence type="inferred from homology"/>
<evidence type="ECO:0000259" key="13">
    <source>
        <dbReference type="PROSITE" id="PS50262"/>
    </source>
</evidence>
<protein>
    <recommendedName>
        <fullName evidence="13">G-protein coupled receptors family 1 profile domain-containing protein</fullName>
    </recommendedName>
</protein>
<reference evidence="14 15" key="1">
    <citation type="journal article" date="2021" name="BMC Biol.">
        <title>Horizontally acquired antibacterial genes associated with adaptive radiation of ladybird beetles.</title>
        <authorList>
            <person name="Li H.S."/>
            <person name="Tang X.F."/>
            <person name="Huang Y.H."/>
            <person name="Xu Z.Y."/>
            <person name="Chen M.L."/>
            <person name="Du X.Y."/>
            <person name="Qiu B.Y."/>
            <person name="Chen P.T."/>
            <person name="Zhang W."/>
            <person name="Slipinski A."/>
            <person name="Escalona H.E."/>
            <person name="Waterhouse R.M."/>
            <person name="Zwick A."/>
            <person name="Pang H."/>
        </authorList>
    </citation>
    <scope>NUCLEOTIDE SEQUENCE [LARGE SCALE GENOMIC DNA]</scope>
    <source>
        <strain evidence="14">SYSU2018</strain>
    </source>
</reference>
<evidence type="ECO:0000256" key="9">
    <source>
        <dbReference type="ARBA" id="ARBA00023224"/>
    </source>
</evidence>
<comment type="subcellular location">
    <subcellularLocation>
        <location evidence="1">Membrane</location>
        <topology evidence="1">Multi-pass membrane protein</topology>
    </subcellularLocation>
</comment>
<evidence type="ECO:0000256" key="10">
    <source>
        <dbReference type="ARBA" id="ARBA00023305"/>
    </source>
</evidence>
<keyword evidence="15" id="KW-1185">Reference proteome</keyword>
<comment type="similarity">
    <text evidence="2 11">Belongs to the G-protein coupled receptor 1 family.</text>
</comment>
<dbReference type="Gene3D" id="1.20.1070.10">
    <property type="entry name" value="Rhodopsin 7-helix transmembrane proteins"/>
    <property type="match status" value="1"/>
</dbReference>
<feature type="transmembrane region" description="Helical" evidence="12">
    <location>
        <begin position="17"/>
        <end position="36"/>
    </location>
</feature>
<dbReference type="GO" id="GO:0007601">
    <property type="term" value="P:visual perception"/>
    <property type="evidence" value="ECO:0007669"/>
    <property type="project" value="UniProtKB-KW"/>
</dbReference>
<dbReference type="Proteomes" id="UP001516400">
    <property type="component" value="Unassembled WGS sequence"/>
</dbReference>
<sequence length="289" mass="32444">MHVYIQQPSHVKNLLRLFPPTTNGIASITSLSVLAFERYIIVSQPFQNRMVTRKGAVGLVIGIWIYSFGLTVPPLVGWGQYVNEAANISCSVNWESQSYNAMTYICYLFIFGLVIPLILIVISYINIVIQIKQNSFRVGQVKKAERRIAYMVLLMIVAFLLAWTPYAVLALLIQFGDASFISPGLRVIPSLLAKSSICYNPIIYVGLNAQFRQSWRQSNFVSSNASETYAVCVSKYLTQNVDGPIRNPHGINLHLKECAKERKKKMVVQIATNYSLDDYNGSMNAATEL</sequence>
<keyword evidence="10" id="KW-0716">Sensory transduction</keyword>
<evidence type="ECO:0000313" key="14">
    <source>
        <dbReference type="EMBL" id="KAL3265258.1"/>
    </source>
</evidence>
<evidence type="ECO:0000256" key="12">
    <source>
        <dbReference type="SAM" id="Phobius"/>
    </source>
</evidence>
<keyword evidence="9 11" id="KW-0807">Transducer</keyword>
<feature type="transmembrane region" description="Helical" evidence="12">
    <location>
        <begin position="57"/>
        <end position="81"/>
    </location>
</feature>
<dbReference type="PROSITE" id="PS50262">
    <property type="entry name" value="G_PROTEIN_RECEP_F1_2"/>
    <property type="match status" value="1"/>
</dbReference>
<dbReference type="InterPro" id="IPR017452">
    <property type="entry name" value="GPCR_Rhodpsn_7TM"/>
</dbReference>
<dbReference type="SUPFAM" id="SSF81321">
    <property type="entry name" value="Family A G protein-coupled receptor-like"/>
    <property type="match status" value="1"/>
</dbReference>
<evidence type="ECO:0000256" key="11">
    <source>
        <dbReference type="RuleBase" id="RU000688"/>
    </source>
</evidence>
<evidence type="ECO:0000256" key="3">
    <source>
        <dbReference type="ARBA" id="ARBA00022692"/>
    </source>
</evidence>
<accession>A0ABD2MFS4</accession>
<organism evidence="14 15">
    <name type="scientific">Cryptolaemus montrouzieri</name>
    <dbReference type="NCBI Taxonomy" id="559131"/>
    <lineage>
        <taxon>Eukaryota</taxon>
        <taxon>Metazoa</taxon>
        <taxon>Ecdysozoa</taxon>
        <taxon>Arthropoda</taxon>
        <taxon>Hexapoda</taxon>
        <taxon>Insecta</taxon>
        <taxon>Pterygota</taxon>
        <taxon>Neoptera</taxon>
        <taxon>Endopterygota</taxon>
        <taxon>Coleoptera</taxon>
        <taxon>Polyphaga</taxon>
        <taxon>Cucujiformia</taxon>
        <taxon>Coccinelloidea</taxon>
        <taxon>Coccinellidae</taxon>
        <taxon>Scymninae</taxon>
        <taxon>Scymnini</taxon>
        <taxon>Cryptolaemus</taxon>
    </lineage>
</organism>
<dbReference type="PANTHER" id="PTHR24240">
    <property type="entry name" value="OPSIN"/>
    <property type="match status" value="1"/>
</dbReference>
<dbReference type="GO" id="GO:0016020">
    <property type="term" value="C:membrane"/>
    <property type="evidence" value="ECO:0007669"/>
    <property type="project" value="UniProtKB-SubCell"/>
</dbReference>
<comment type="caution">
    <text evidence="14">The sequence shown here is derived from an EMBL/GenBank/DDBJ whole genome shotgun (WGS) entry which is preliminary data.</text>
</comment>
<evidence type="ECO:0000256" key="1">
    <source>
        <dbReference type="ARBA" id="ARBA00004141"/>
    </source>
</evidence>
<dbReference type="InterPro" id="IPR050125">
    <property type="entry name" value="GPCR_opsins"/>
</dbReference>
<evidence type="ECO:0000256" key="4">
    <source>
        <dbReference type="ARBA" id="ARBA00022989"/>
    </source>
</evidence>
<keyword evidence="3 11" id="KW-0812">Transmembrane</keyword>
<keyword evidence="8" id="KW-0325">Glycoprotein</keyword>
<gene>
    <name evidence="14" type="ORF">HHI36_009472</name>
</gene>
<evidence type="ECO:0000256" key="7">
    <source>
        <dbReference type="ARBA" id="ARBA00023170"/>
    </source>
</evidence>
<dbReference type="Pfam" id="PF00001">
    <property type="entry name" value="7tm_1"/>
    <property type="match status" value="1"/>
</dbReference>
<keyword evidence="10" id="KW-0844">Vision</keyword>
<evidence type="ECO:0000256" key="2">
    <source>
        <dbReference type="ARBA" id="ARBA00010663"/>
    </source>
</evidence>
<keyword evidence="7 11" id="KW-0675">Receptor</keyword>
<evidence type="ECO:0000256" key="5">
    <source>
        <dbReference type="ARBA" id="ARBA00023040"/>
    </source>
</evidence>
<keyword evidence="6 12" id="KW-0472">Membrane</keyword>
<evidence type="ECO:0000256" key="6">
    <source>
        <dbReference type="ARBA" id="ARBA00023136"/>
    </source>
</evidence>
<feature type="domain" description="G-protein coupled receptors family 1 profile" evidence="13">
    <location>
        <begin position="26"/>
        <end position="204"/>
    </location>
</feature>
<dbReference type="AlphaFoldDB" id="A0ABD2MFS4"/>
<dbReference type="EMBL" id="JABFTP020000001">
    <property type="protein sequence ID" value="KAL3265258.1"/>
    <property type="molecule type" value="Genomic_DNA"/>
</dbReference>
<evidence type="ECO:0000256" key="8">
    <source>
        <dbReference type="ARBA" id="ARBA00023180"/>
    </source>
</evidence>
<dbReference type="GO" id="GO:0004930">
    <property type="term" value="F:G protein-coupled receptor activity"/>
    <property type="evidence" value="ECO:0007669"/>
    <property type="project" value="UniProtKB-KW"/>
</dbReference>
<feature type="transmembrane region" description="Helical" evidence="12">
    <location>
        <begin position="187"/>
        <end position="207"/>
    </location>
</feature>
<feature type="transmembrane region" description="Helical" evidence="12">
    <location>
        <begin position="148"/>
        <end position="175"/>
    </location>
</feature>
<evidence type="ECO:0000313" key="15">
    <source>
        <dbReference type="Proteomes" id="UP001516400"/>
    </source>
</evidence>
<dbReference type="CDD" id="cd14969">
    <property type="entry name" value="7tmA_Opsins_type2_animals"/>
    <property type="match status" value="1"/>
</dbReference>